<evidence type="ECO:0000259" key="1">
    <source>
        <dbReference type="PROSITE" id="PS51725"/>
    </source>
</evidence>
<dbReference type="InterPro" id="IPR011008">
    <property type="entry name" value="Dimeric_a/b-barrel"/>
</dbReference>
<dbReference type="InterPro" id="IPR007138">
    <property type="entry name" value="ABM_dom"/>
</dbReference>
<gene>
    <name evidence="2" type="ORF">BW143_15770</name>
</gene>
<proteinExistence type="predicted"/>
<dbReference type="SUPFAM" id="SSF54909">
    <property type="entry name" value="Dimeric alpha+beta barrel"/>
    <property type="match status" value="1"/>
</dbReference>
<dbReference type="PROSITE" id="PS51725">
    <property type="entry name" value="ABM"/>
    <property type="match status" value="1"/>
</dbReference>
<dbReference type="EMBL" id="MTJL01000030">
    <property type="protein sequence ID" value="OMI02942.1"/>
    <property type="molecule type" value="Genomic_DNA"/>
</dbReference>
<dbReference type="InterPro" id="IPR052936">
    <property type="entry name" value="Jasmonate_Hydroxylase-like"/>
</dbReference>
<evidence type="ECO:0000313" key="3">
    <source>
        <dbReference type="Proteomes" id="UP000187367"/>
    </source>
</evidence>
<dbReference type="Gene3D" id="3.30.70.100">
    <property type="match status" value="1"/>
</dbReference>
<accession>A0A1R1QG94</accession>
<evidence type="ECO:0000313" key="2">
    <source>
        <dbReference type="EMBL" id="OMI02942.1"/>
    </source>
</evidence>
<organism evidence="2 3">
    <name type="scientific">Bacillus swezeyi</name>
    <dbReference type="NCBI Taxonomy" id="1925020"/>
    <lineage>
        <taxon>Bacteria</taxon>
        <taxon>Bacillati</taxon>
        <taxon>Bacillota</taxon>
        <taxon>Bacilli</taxon>
        <taxon>Bacillales</taxon>
        <taxon>Bacillaceae</taxon>
        <taxon>Bacillus</taxon>
    </lineage>
</organism>
<accession>A0A1R1S293</accession>
<keyword evidence="3" id="KW-1185">Reference proteome</keyword>
<protein>
    <recommendedName>
        <fullName evidence="1">ABM domain-containing protein</fullName>
    </recommendedName>
</protein>
<dbReference type="PANTHER" id="PTHR37811:SF2">
    <property type="entry name" value="ABM DOMAIN-CONTAINING PROTEIN"/>
    <property type="match status" value="1"/>
</dbReference>
<dbReference type="PANTHER" id="PTHR37811">
    <property type="entry name" value="BLL5343 PROTEIN"/>
    <property type="match status" value="1"/>
</dbReference>
<name>A0A1R1QG94_9BACI</name>
<comment type="caution">
    <text evidence="2">The sequence shown here is derived from an EMBL/GenBank/DDBJ whole genome shotgun (WGS) entry which is preliminary data.</text>
</comment>
<dbReference type="AlphaFoldDB" id="A0A1R1QG94"/>
<dbReference type="Proteomes" id="UP000187367">
    <property type="component" value="Unassembled WGS sequence"/>
</dbReference>
<dbReference type="OrthoDB" id="9798439at2"/>
<dbReference type="Pfam" id="PF03992">
    <property type="entry name" value="ABM"/>
    <property type="match status" value="1"/>
</dbReference>
<reference evidence="2 3" key="1">
    <citation type="submission" date="2017-01" db="EMBL/GenBank/DDBJ databases">
        <title>Bacillus phylogenomics.</title>
        <authorList>
            <person name="Dunlap C."/>
        </authorList>
    </citation>
    <scope>NUCLEOTIDE SEQUENCE [LARGE SCALE GENOMIC DNA]</scope>
    <source>
        <strain evidence="2 3">NRRL B-41282</strain>
    </source>
</reference>
<sequence length="122" mass="13769">MISKTPEPPYYAAIFTSVRTYGDNGYKKAAEKMLKLAAEQPGFLGAESVRDQNGNGITVSYWESLEAIEKWKFHSEHRQAKEKGRKEWYSDFAVRVAKVEAARISERTGHITSDGVNEEEAP</sequence>
<feature type="domain" description="ABM" evidence="1">
    <location>
        <begin position="10"/>
        <end position="96"/>
    </location>
</feature>